<feature type="region of interest" description="Disordered" evidence="9">
    <location>
        <begin position="566"/>
        <end position="620"/>
    </location>
</feature>
<keyword evidence="11" id="KW-1185">Reference proteome</keyword>
<evidence type="ECO:0000256" key="2">
    <source>
        <dbReference type="ARBA" id="ARBA00004496"/>
    </source>
</evidence>
<evidence type="ECO:0000256" key="6">
    <source>
        <dbReference type="ARBA" id="ARBA00023242"/>
    </source>
</evidence>
<keyword evidence="6" id="KW-0539">Nucleus</keyword>
<evidence type="ECO:0000256" key="5">
    <source>
        <dbReference type="ARBA" id="ARBA00022776"/>
    </source>
</evidence>
<evidence type="ECO:0000256" key="3">
    <source>
        <dbReference type="ARBA" id="ARBA00022490"/>
    </source>
</evidence>
<feature type="compositionally biased region" description="Basic residues" evidence="9">
    <location>
        <begin position="676"/>
        <end position="689"/>
    </location>
</feature>
<comment type="similarity">
    <text evidence="8">Belongs to the Integrator subunit 13 family.</text>
</comment>
<dbReference type="EMBL" id="CAWYQH010000130">
    <property type="protein sequence ID" value="CAK8693167.1"/>
    <property type="molecule type" value="Genomic_DNA"/>
</dbReference>
<organism evidence="10 11">
    <name type="scientific">Clavelina lepadiformis</name>
    <name type="common">Light-bulb sea squirt</name>
    <name type="synonym">Ascidia lepadiformis</name>
    <dbReference type="NCBI Taxonomy" id="159417"/>
    <lineage>
        <taxon>Eukaryota</taxon>
        <taxon>Metazoa</taxon>
        <taxon>Chordata</taxon>
        <taxon>Tunicata</taxon>
        <taxon>Ascidiacea</taxon>
        <taxon>Aplousobranchia</taxon>
        <taxon>Clavelinidae</taxon>
        <taxon>Clavelina</taxon>
    </lineage>
</organism>
<evidence type="ECO:0000313" key="10">
    <source>
        <dbReference type="EMBL" id="CAK8693167.1"/>
    </source>
</evidence>
<dbReference type="PANTHER" id="PTHR12955">
    <property type="entry name" value="SARCOMA ANTIGEN NY-SAR-95-RELATED"/>
    <property type="match status" value="1"/>
</dbReference>
<gene>
    <name evidence="10" type="ORF">CVLEPA_LOCUS26485</name>
</gene>
<evidence type="ECO:0000256" key="7">
    <source>
        <dbReference type="ARBA" id="ARBA00023306"/>
    </source>
</evidence>
<name>A0ABP0GN72_CLALP</name>
<evidence type="ECO:0000313" key="11">
    <source>
        <dbReference type="Proteomes" id="UP001642483"/>
    </source>
</evidence>
<feature type="compositionally biased region" description="Polar residues" evidence="9">
    <location>
        <begin position="662"/>
        <end position="673"/>
    </location>
</feature>
<evidence type="ECO:0008006" key="12">
    <source>
        <dbReference type="Google" id="ProtNLM"/>
    </source>
</evidence>
<dbReference type="Proteomes" id="UP001642483">
    <property type="component" value="Unassembled WGS sequence"/>
</dbReference>
<reference evidence="10 11" key="1">
    <citation type="submission" date="2024-02" db="EMBL/GenBank/DDBJ databases">
        <authorList>
            <person name="Daric V."/>
            <person name="Darras S."/>
        </authorList>
    </citation>
    <scope>NUCLEOTIDE SEQUENCE [LARGE SCALE GENOMIC DNA]</scope>
</reference>
<feature type="region of interest" description="Disordered" evidence="9">
    <location>
        <begin position="653"/>
        <end position="724"/>
    </location>
</feature>
<feature type="compositionally biased region" description="Basic residues" evidence="9">
    <location>
        <begin position="713"/>
        <end position="724"/>
    </location>
</feature>
<keyword evidence="7" id="KW-0131">Cell cycle</keyword>
<dbReference type="PANTHER" id="PTHR12955:SF1">
    <property type="entry name" value="INTEGRATOR COMPLEX SUBUNIT 13"/>
    <property type="match status" value="1"/>
</dbReference>
<keyword evidence="4" id="KW-0132">Cell division</keyword>
<evidence type="ECO:0000256" key="9">
    <source>
        <dbReference type="SAM" id="MobiDB-lite"/>
    </source>
</evidence>
<accession>A0ABP0GN72</accession>
<evidence type="ECO:0000256" key="8">
    <source>
        <dbReference type="ARBA" id="ARBA00061603"/>
    </source>
</evidence>
<sequence length="724" mass="79843">MSDSDHKTVFLIDHGPAMGESSKQMVEYDIATKSRPQGVVPLAPVAKSLWTSSIEALCEYCRIVWDIFPHNKLLRFVVGDTSARFLNSWNKEEQNLNHLMKSLSGVGPPLKKADGNIMVGLVSAVGAVAQQTSAQKKLLSSGSSVSNRGRIVCITQLKNDVHLKTIVDCACDAVNKHCESASTNEGILPIDSLELVIIHVKPFGSNSAITEHSLTPASKNPKVLVEAQDVKATRHGIAIANRLLHLVQRHFDLSVTSITGIPMKEEQHANSSANYDVLLLHRRLPGTAIRESEHSMWDGELSSTMLLKWGTPKINYNELYHCTGAARVSPVDVNSRPSLCLTNFLLNGRSVSLEHWNNRPDGGTAGSGGSRQMTHMISCRGSDIFLHALGIFRPPFEDPPNISDGPGGKVKDYRISDFGEIIKHNHLLPLGGRVKSGTLPIDGAMAKLDRRTRYWPLVYSKSIIFNLAKTVDPLLEAIVKENLTPDDVLQCQRVIYNLIGLERDGAALPLVTSAGSLSRGINKQSKREEQYKSMWRELEDLLRAHSSTSSKHMDILDCMLECIGKGKSSRTSSSVDKLKSNVRSGANEIYESPESPPPLKKSKTENESSARIRPQKGTQSLLSMWTQRVENTNSQRHVEFYGRLASDGNKAVLYPNFEEDPNNAQNTPANQDRQTPRHGHHRYQGHHRSGTGGGTREEGGRSGRNTPQGSKPKMAKKTQKPYPQ</sequence>
<evidence type="ECO:0000256" key="4">
    <source>
        <dbReference type="ARBA" id="ARBA00022618"/>
    </source>
</evidence>
<evidence type="ECO:0000256" key="1">
    <source>
        <dbReference type="ARBA" id="ARBA00004123"/>
    </source>
</evidence>
<proteinExistence type="inferred from homology"/>
<keyword evidence="5" id="KW-0498">Mitosis</keyword>
<comment type="subcellular location">
    <subcellularLocation>
        <location evidence="2">Cytoplasm</location>
    </subcellularLocation>
    <subcellularLocation>
        <location evidence="1">Nucleus</location>
    </subcellularLocation>
</comment>
<protein>
    <recommendedName>
        <fullName evidence="12">Protein asunder</fullName>
    </recommendedName>
</protein>
<dbReference type="Pfam" id="PF10221">
    <property type="entry name" value="Mat89Bb"/>
    <property type="match status" value="1"/>
</dbReference>
<comment type="caution">
    <text evidence="10">The sequence shown here is derived from an EMBL/GenBank/DDBJ whole genome shotgun (WGS) entry which is preliminary data.</text>
</comment>
<dbReference type="InterPro" id="IPR019355">
    <property type="entry name" value="Cell_cycle_regulator_Mat89Bb"/>
</dbReference>
<keyword evidence="3" id="KW-0963">Cytoplasm</keyword>